<sequence length="531" mass="59553" precursor="true">MPTRSIHVLLIVLGLFALSGCTSQSAVENEIDVEIGTGAPMNPGVFAANNTVCTPANLPASESFRELVKALGVTAMRYPGGSTASFFDWETAHFIPEPEITRIWRRETNWVVQNLTEPVSRMPVGTLSPMNFANFTLATGMTAQWVPNVTTRADKVVGMFEHLKQNGVDVKYVEMDNEAYFWSNEFGIDAASGRRYADRVAEIAPQIRELYPDVQIGMVTREDDLFVAHHSKEKEKTGDARFEHWNEHVLADRMLEHFDAIILHHYVMQRSRLDPYDNDTDRAAAFLAFPQVTLERGAGLIHERYGDIPMWITEYNVIAYHTPRAGNSPSDQWMNATKYSAWSALYQASYWLTGLSRPDAIGILNHHSINNIDIGWGLGINISTEEVDLTSSGQLFAHLAHLAKAHDTMHPLHFENGPELGIAIEDIETVPALYGAAMQSEAKQTLVIMNRGSQNLTVEIDAESKTADVTTYRAEQQVEKSVRVQINHPERAFWEQGPMTPERNTLKAGFMQDDLNVDLPAWSLTIIEIDR</sequence>
<dbReference type="Gene3D" id="3.20.20.80">
    <property type="entry name" value="Glycosidases"/>
    <property type="match status" value="1"/>
</dbReference>
<feature type="chain" id="PRO_5022084929" description="Non-reducing end alpha-L-arabinofuranosidase" evidence="1">
    <location>
        <begin position="27"/>
        <end position="531"/>
    </location>
</feature>
<accession>A0A518BU82</accession>
<dbReference type="InterPro" id="IPR017853">
    <property type="entry name" value="GH"/>
</dbReference>
<reference evidence="2 3" key="1">
    <citation type="submission" date="2019-02" db="EMBL/GenBank/DDBJ databases">
        <title>Deep-cultivation of Planctomycetes and their phenomic and genomic characterization uncovers novel biology.</title>
        <authorList>
            <person name="Wiegand S."/>
            <person name="Jogler M."/>
            <person name="Boedeker C."/>
            <person name="Pinto D."/>
            <person name="Vollmers J."/>
            <person name="Rivas-Marin E."/>
            <person name="Kohn T."/>
            <person name="Peeters S.H."/>
            <person name="Heuer A."/>
            <person name="Rast P."/>
            <person name="Oberbeckmann S."/>
            <person name="Bunk B."/>
            <person name="Jeske O."/>
            <person name="Meyerdierks A."/>
            <person name="Storesund J.E."/>
            <person name="Kallscheuer N."/>
            <person name="Luecker S."/>
            <person name="Lage O.M."/>
            <person name="Pohl T."/>
            <person name="Merkel B.J."/>
            <person name="Hornburger P."/>
            <person name="Mueller R.-W."/>
            <person name="Bruemmer F."/>
            <person name="Labrenz M."/>
            <person name="Spormann A.M."/>
            <person name="Op den Camp H."/>
            <person name="Overmann J."/>
            <person name="Amann R."/>
            <person name="Jetten M.S.M."/>
            <person name="Mascher T."/>
            <person name="Medema M.H."/>
            <person name="Devos D.P."/>
            <person name="Kaster A.-K."/>
            <person name="Ovreas L."/>
            <person name="Rohde M."/>
            <person name="Galperin M.Y."/>
            <person name="Jogler C."/>
        </authorList>
    </citation>
    <scope>NUCLEOTIDE SEQUENCE [LARGE SCALE GENOMIC DNA]</scope>
    <source>
        <strain evidence="2 3">Pan265</strain>
    </source>
</reference>
<dbReference type="EMBL" id="CP036280">
    <property type="protein sequence ID" value="QDU70516.1"/>
    <property type="molecule type" value="Genomic_DNA"/>
</dbReference>
<keyword evidence="3" id="KW-1185">Reference proteome</keyword>
<feature type="signal peptide" evidence="1">
    <location>
        <begin position="1"/>
        <end position="26"/>
    </location>
</feature>
<dbReference type="RefSeq" id="WP_145444679.1">
    <property type="nucleotide sequence ID" value="NZ_CP036280.1"/>
</dbReference>
<evidence type="ECO:0000313" key="2">
    <source>
        <dbReference type="EMBL" id="QDU70516.1"/>
    </source>
</evidence>
<evidence type="ECO:0000256" key="1">
    <source>
        <dbReference type="SAM" id="SignalP"/>
    </source>
</evidence>
<dbReference type="PROSITE" id="PS51257">
    <property type="entry name" value="PROKAR_LIPOPROTEIN"/>
    <property type="match status" value="1"/>
</dbReference>
<dbReference type="SUPFAM" id="SSF51445">
    <property type="entry name" value="(Trans)glycosidases"/>
    <property type="match status" value="1"/>
</dbReference>
<dbReference type="KEGG" id="mcad:Pan265_03440"/>
<protein>
    <recommendedName>
        <fullName evidence="4">Non-reducing end alpha-L-arabinofuranosidase</fullName>
    </recommendedName>
</protein>
<gene>
    <name evidence="2" type="ORF">Pan265_03440</name>
</gene>
<name>A0A518BU82_9BACT</name>
<keyword evidence="1" id="KW-0732">Signal</keyword>
<dbReference type="OrthoDB" id="240818at2"/>
<evidence type="ECO:0008006" key="4">
    <source>
        <dbReference type="Google" id="ProtNLM"/>
    </source>
</evidence>
<dbReference type="Proteomes" id="UP000320386">
    <property type="component" value="Chromosome"/>
</dbReference>
<proteinExistence type="predicted"/>
<evidence type="ECO:0000313" key="3">
    <source>
        <dbReference type="Proteomes" id="UP000320386"/>
    </source>
</evidence>
<dbReference type="AlphaFoldDB" id="A0A518BU82"/>
<organism evidence="2 3">
    <name type="scientific">Mucisphaera calidilacus</name>
    <dbReference type="NCBI Taxonomy" id="2527982"/>
    <lineage>
        <taxon>Bacteria</taxon>
        <taxon>Pseudomonadati</taxon>
        <taxon>Planctomycetota</taxon>
        <taxon>Phycisphaerae</taxon>
        <taxon>Phycisphaerales</taxon>
        <taxon>Phycisphaeraceae</taxon>
        <taxon>Mucisphaera</taxon>
    </lineage>
</organism>